<dbReference type="Gene3D" id="1.20.5.1150">
    <property type="entry name" value="Ribosomal protein S8"/>
    <property type="match status" value="1"/>
</dbReference>
<evidence type="ECO:0000313" key="7">
    <source>
        <dbReference type="EMBL" id="TWI77436.1"/>
    </source>
</evidence>
<keyword evidence="8" id="KW-1185">Reference proteome</keyword>
<comment type="similarity">
    <text evidence="1 5">Belongs to the bacterial ribosomal protein bS21 family.</text>
</comment>
<dbReference type="GO" id="GO:1990904">
    <property type="term" value="C:ribonucleoprotein complex"/>
    <property type="evidence" value="ECO:0007669"/>
    <property type="project" value="UniProtKB-KW"/>
</dbReference>
<dbReference type="AlphaFoldDB" id="A0A562SA67"/>
<organism evidence="7 8">
    <name type="scientific">Desulfobotulus alkaliphilus</name>
    <dbReference type="NCBI Taxonomy" id="622671"/>
    <lineage>
        <taxon>Bacteria</taxon>
        <taxon>Pseudomonadati</taxon>
        <taxon>Thermodesulfobacteriota</taxon>
        <taxon>Desulfobacteria</taxon>
        <taxon>Desulfobacterales</taxon>
        <taxon>Desulfobacteraceae</taxon>
        <taxon>Desulfobotulus</taxon>
    </lineage>
</organism>
<dbReference type="Proteomes" id="UP000318307">
    <property type="component" value="Unassembled WGS sequence"/>
</dbReference>
<evidence type="ECO:0000256" key="6">
    <source>
        <dbReference type="SAM" id="MobiDB-lite"/>
    </source>
</evidence>
<feature type="compositionally biased region" description="Basic residues" evidence="6">
    <location>
        <begin position="95"/>
        <end position="106"/>
    </location>
</feature>
<dbReference type="InterPro" id="IPR001911">
    <property type="entry name" value="Ribosomal_bS21"/>
</dbReference>
<reference evidence="7 8" key="1">
    <citation type="submission" date="2019-07" db="EMBL/GenBank/DDBJ databases">
        <title>Genome sequencing of 100 strains of the haloalkaliphilic chemolithoautotrophic sulfur-oxidizing bacterium Thioalkalivibrio.</title>
        <authorList>
            <person name="Muyzer G."/>
        </authorList>
    </citation>
    <scope>NUCLEOTIDE SEQUENCE [LARGE SCALE GENOMIC DNA]</scope>
    <source>
        <strain evidence="7 8">ASO4-4</strain>
    </source>
</reference>
<dbReference type="GO" id="GO:0005840">
    <property type="term" value="C:ribosome"/>
    <property type="evidence" value="ECO:0007669"/>
    <property type="project" value="UniProtKB-KW"/>
</dbReference>
<evidence type="ECO:0000256" key="1">
    <source>
        <dbReference type="ARBA" id="ARBA00006640"/>
    </source>
</evidence>
<dbReference type="GO" id="GO:0006412">
    <property type="term" value="P:translation"/>
    <property type="evidence" value="ECO:0007669"/>
    <property type="project" value="UniProtKB-UniRule"/>
</dbReference>
<feature type="region of interest" description="Disordered" evidence="6">
    <location>
        <begin position="80"/>
        <end position="106"/>
    </location>
</feature>
<gene>
    <name evidence="5" type="primary">rpsU</name>
    <name evidence="7" type="ORF">LZ24_00246</name>
</gene>
<comment type="caution">
    <text evidence="7">The sequence shown here is derived from an EMBL/GenBank/DDBJ whole genome shotgun (WGS) entry which is preliminary data.</text>
</comment>
<evidence type="ECO:0000256" key="4">
    <source>
        <dbReference type="ARBA" id="ARBA00035135"/>
    </source>
</evidence>
<evidence type="ECO:0000313" key="8">
    <source>
        <dbReference type="Proteomes" id="UP000318307"/>
    </source>
</evidence>
<evidence type="ECO:0000256" key="2">
    <source>
        <dbReference type="ARBA" id="ARBA00022980"/>
    </source>
</evidence>
<dbReference type="NCBIfam" id="TIGR00030">
    <property type="entry name" value="S21p"/>
    <property type="match status" value="1"/>
</dbReference>
<keyword evidence="3 5" id="KW-0687">Ribonucleoprotein</keyword>
<proteinExistence type="inferred from homology"/>
<dbReference type="EMBL" id="VLLC01000001">
    <property type="protein sequence ID" value="TWI77436.1"/>
    <property type="molecule type" value="Genomic_DNA"/>
</dbReference>
<evidence type="ECO:0000256" key="3">
    <source>
        <dbReference type="ARBA" id="ARBA00023274"/>
    </source>
</evidence>
<accession>A0A562SA67</accession>
<name>A0A562SA67_9BACT</name>
<dbReference type="GO" id="GO:0003735">
    <property type="term" value="F:structural constituent of ribosome"/>
    <property type="evidence" value="ECO:0007669"/>
    <property type="project" value="InterPro"/>
</dbReference>
<dbReference type="Pfam" id="PF01165">
    <property type="entry name" value="Ribosomal_S21"/>
    <property type="match status" value="1"/>
</dbReference>
<dbReference type="InterPro" id="IPR038380">
    <property type="entry name" value="Ribosomal_bS21_sf"/>
</dbReference>
<dbReference type="HAMAP" id="MF_00358">
    <property type="entry name" value="Ribosomal_bS21"/>
    <property type="match status" value="1"/>
</dbReference>
<evidence type="ECO:0000256" key="5">
    <source>
        <dbReference type="HAMAP-Rule" id="MF_00358"/>
    </source>
</evidence>
<feature type="compositionally biased region" description="Basic and acidic residues" evidence="6">
    <location>
        <begin position="80"/>
        <end position="94"/>
    </location>
</feature>
<keyword evidence="2 5" id="KW-0689">Ribosomal protein</keyword>
<sequence length="106" mass="12976">MQFHRQLHARNIILYKVFNTRVPRFFSLFGIAERKGRCTVKEIEVRVVDNDLEKAMRILKKKIQNDGLFKRLKLKKSFEKPSEYKRRKQREAQRRQRIAAARKYKR</sequence>
<protein>
    <recommendedName>
        <fullName evidence="4 5">Small ribosomal subunit protein bS21</fullName>
    </recommendedName>
</protein>